<protein>
    <submittedName>
        <fullName evidence="1">Uncharacterized protein</fullName>
    </submittedName>
</protein>
<accession>A0A0F9UZY3</accession>
<reference evidence="1" key="1">
    <citation type="journal article" date="2015" name="Nature">
        <title>Complex archaea that bridge the gap between prokaryotes and eukaryotes.</title>
        <authorList>
            <person name="Spang A."/>
            <person name="Saw J.H."/>
            <person name="Jorgensen S.L."/>
            <person name="Zaremba-Niedzwiedzka K."/>
            <person name="Martijn J."/>
            <person name="Lind A.E."/>
            <person name="van Eijk R."/>
            <person name="Schleper C."/>
            <person name="Guy L."/>
            <person name="Ettema T.J."/>
        </authorList>
    </citation>
    <scope>NUCLEOTIDE SEQUENCE</scope>
</reference>
<comment type="caution">
    <text evidence="1">The sequence shown here is derived from an EMBL/GenBank/DDBJ whole genome shotgun (WGS) entry which is preliminary data.</text>
</comment>
<sequence length="60" mass="6750">MTNKKPKCGWCKGMFTPEPGTQHQRCCSIECEYALQVLEHTPDKDSLKGGNLYETDKVSS</sequence>
<gene>
    <name evidence="1" type="ORF">LCGC14_0146360</name>
</gene>
<name>A0A0F9UZY3_9ZZZZ</name>
<dbReference type="EMBL" id="LAZR01000051">
    <property type="protein sequence ID" value="KKN98525.1"/>
    <property type="molecule type" value="Genomic_DNA"/>
</dbReference>
<dbReference type="AlphaFoldDB" id="A0A0F9UZY3"/>
<evidence type="ECO:0000313" key="1">
    <source>
        <dbReference type="EMBL" id="KKN98525.1"/>
    </source>
</evidence>
<proteinExistence type="predicted"/>
<organism evidence="1">
    <name type="scientific">marine sediment metagenome</name>
    <dbReference type="NCBI Taxonomy" id="412755"/>
    <lineage>
        <taxon>unclassified sequences</taxon>
        <taxon>metagenomes</taxon>
        <taxon>ecological metagenomes</taxon>
    </lineage>
</organism>